<accession>A0ABW2UU45</accession>
<organism evidence="2 3">
    <name type="scientific">Lentibacillus kimchii</name>
    <dbReference type="NCBI Taxonomy" id="1542911"/>
    <lineage>
        <taxon>Bacteria</taxon>
        <taxon>Bacillati</taxon>
        <taxon>Bacillota</taxon>
        <taxon>Bacilli</taxon>
        <taxon>Bacillales</taxon>
        <taxon>Bacillaceae</taxon>
        <taxon>Lentibacillus</taxon>
    </lineage>
</organism>
<evidence type="ECO:0000313" key="2">
    <source>
        <dbReference type="EMBL" id="MFC7746790.1"/>
    </source>
</evidence>
<protein>
    <submittedName>
        <fullName evidence="2">Uncharacterized protein</fullName>
    </submittedName>
</protein>
<evidence type="ECO:0000313" key="3">
    <source>
        <dbReference type="Proteomes" id="UP001596620"/>
    </source>
</evidence>
<dbReference type="Proteomes" id="UP001596620">
    <property type="component" value="Unassembled WGS sequence"/>
</dbReference>
<gene>
    <name evidence="2" type="ORF">ACFQU8_06015</name>
</gene>
<keyword evidence="3" id="KW-1185">Reference proteome</keyword>
<feature type="transmembrane region" description="Helical" evidence="1">
    <location>
        <begin position="6"/>
        <end position="28"/>
    </location>
</feature>
<dbReference type="RefSeq" id="WP_382358297.1">
    <property type="nucleotide sequence ID" value="NZ_JBHTGR010000010.1"/>
</dbReference>
<feature type="transmembrane region" description="Helical" evidence="1">
    <location>
        <begin position="40"/>
        <end position="61"/>
    </location>
</feature>
<keyword evidence="1" id="KW-0812">Transmembrane</keyword>
<keyword evidence="1" id="KW-1133">Transmembrane helix</keyword>
<name>A0ABW2UU45_9BACI</name>
<reference evidence="3" key="1">
    <citation type="journal article" date="2019" name="Int. J. Syst. Evol. Microbiol.">
        <title>The Global Catalogue of Microorganisms (GCM) 10K type strain sequencing project: providing services to taxonomists for standard genome sequencing and annotation.</title>
        <authorList>
            <consortium name="The Broad Institute Genomics Platform"/>
            <consortium name="The Broad Institute Genome Sequencing Center for Infectious Disease"/>
            <person name="Wu L."/>
            <person name="Ma J."/>
        </authorList>
    </citation>
    <scope>NUCLEOTIDE SEQUENCE [LARGE SCALE GENOMIC DNA]</scope>
    <source>
        <strain evidence="3">JCM 30234</strain>
    </source>
</reference>
<evidence type="ECO:0000256" key="1">
    <source>
        <dbReference type="SAM" id="Phobius"/>
    </source>
</evidence>
<proteinExistence type="predicted"/>
<dbReference type="EMBL" id="JBHTGR010000010">
    <property type="protein sequence ID" value="MFC7746790.1"/>
    <property type="molecule type" value="Genomic_DNA"/>
</dbReference>
<sequence length="246" mass="27460">MTSLLQLMPIIILLLIVGLIVFATFKLPKGNWRRSYTTRVRRLFIVYSAVLILAVPAALMLPESSDAPGEAVSAPVDDFPRLAGMAEDGSIDKTDQIYQQESWELSAEKQDIRLEMVSGHDPYTGIPVYAERVSDQSDTIQATYYQTPLIIEGRDMSDKLPPLDVQYTSGAIRINVSTPFDIDLSTFRQEFPISQFTSTSGEENGPWSDRVIKGGEQLIYLKIPEDVQLDALEGMPFHYVWPSAGP</sequence>
<comment type="caution">
    <text evidence="2">The sequence shown here is derived from an EMBL/GenBank/DDBJ whole genome shotgun (WGS) entry which is preliminary data.</text>
</comment>
<keyword evidence="1" id="KW-0472">Membrane</keyword>